<dbReference type="Proteomes" id="UP001596135">
    <property type="component" value="Unassembled WGS sequence"/>
</dbReference>
<dbReference type="InterPro" id="IPR018911">
    <property type="entry name" value="Gmad2_Ig-like_dom"/>
</dbReference>
<dbReference type="SMART" id="SM00909">
    <property type="entry name" value="Germane"/>
    <property type="match status" value="1"/>
</dbReference>
<keyword evidence="1" id="KW-0472">Membrane</keyword>
<keyword evidence="4" id="KW-1185">Reference proteome</keyword>
<dbReference type="RefSeq" id="WP_379158346.1">
    <property type="nucleotide sequence ID" value="NZ_JBHSRJ010000009.1"/>
</dbReference>
<dbReference type="InterPro" id="IPR019606">
    <property type="entry name" value="GerMN"/>
</dbReference>
<evidence type="ECO:0000313" key="4">
    <source>
        <dbReference type="Proteomes" id="UP001596135"/>
    </source>
</evidence>
<evidence type="ECO:0000256" key="1">
    <source>
        <dbReference type="SAM" id="Phobius"/>
    </source>
</evidence>
<proteinExistence type="predicted"/>
<gene>
    <name evidence="3" type="ORF">ACFPYL_19755</name>
</gene>
<keyword evidence="1" id="KW-1133">Transmembrane helix</keyword>
<evidence type="ECO:0000259" key="2">
    <source>
        <dbReference type="SMART" id="SM00909"/>
    </source>
</evidence>
<dbReference type="Pfam" id="PF10646">
    <property type="entry name" value="Germane"/>
    <property type="match status" value="1"/>
</dbReference>
<protein>
    <submittedName>
        <fullName evidence="3">GerMN domain-containing protein</fullName>
    </submittedName>
</protein>
<accession>A0ABW1LPK9</accession>
<reference evidence="4" key="1">
    <citation type="journal article" date="2019" name="Int. J. Syst. Evol. Microbiol.">
        <title>The Global Catalogue of Microorganisms (GCM) 10K type strain sequencing project: providing services to taxonomists for standard genome sequencing and annotation.</title>
        <authorList>
            <consortium name="The Broad Institute Genomics Platform"/>
            <consortium name="The Broad Institute Genome Sequencing Center for Infectious Disease"/>
            <person name="Wu L."/>
            <person name="Ma J."/>
        </authorList>
    </citation>
    <scope>NUCLEOTIDE SEQUENCE [LARGE SCALE GENOMIC DNA]</scope>
    <source>
        <strain evidence="4">CCUG 54522</strain>
    </source>
</reference>
<keyword evidence="1" id="KW-0812">Transmembrane</keyword>
<dbReference type="Pfam" id="PF10648">
    <property type="entry name" value="Gmad2"/>
    <property type="match status" value="1"/>
</dbReference>
<feature type="transmembrane region" description="Helical" evidence="1">
    <location>
        <begin position="38"/>
        <end position="59"/>
    </location>
</feature>
<dbReference type="EMBL" id="JBHSRJ010000009">
    <property type="protein sequence ID" value="MFC6045330.1"/>
    <property type="molecule type" value="Genomic_DNA"/>
</dbReference>
<name>A0ABW1LPK9_9ACTN</name>
<sequence>MNLHDLIEDAVADVDPTDRLAELRARTASPARAAARPWWWAAGATVLATAAAVTVVAVIDHGPVDPSHHHGMATHPPTSTVLVPVYFVGDTSAGEARLFREFDDVPGDDRLQAALDRVQQPPSDPDYRTIWQPGSFDSAARTDGAIEVELGSAGLPAPDGPAAQQLVYTLQGAVGERLPVQLLDDGAPVGEPYQAAPESAMLSPVSISDPAEGNEYEGSISARGRARTGLRSLAWHIFEGPTAVTSVAEGAVDIDRGGGTFSPWSADVDLTGLAPGTYIFSVSNPDHGYASTFTDTRTIVVR</sequence>
<comment type="caution">
    <text evidence="3">The sequence shown here is derived from an EMBL/GenBank/DDBJ whole genome shotgun (WGS) entry which is preliminary data.</text>
</comment>
<feature type="domain" description="GerMN" evidence="2">
    <location>
        <begin position="111"/>
        <end position="193"/>
    </location>
</feature>
<evidence type="ECO:0000313" key="3">
    <source>
        <dbReference type="EMBL" id="MFC6045330.1"/>
    </source>
</evidence>
<organism evidence="3 4">
    <name type="scientific">Nocardioides hankookensis</name>
    <dbReference type="NCBI Taxonomy" id="443157"/>
    <lineage>
        <taxon>Bacteria</taxon>
        <taxon>Bacillati</taxon>
        <taxon>Actinomycetota</taxon>
        <taxon>Actinomycetes</taxon>
        <taxon>Propionibacteriales</taxon>
        <taxon>Nocardioidaceae</taxon>
        <taxon>Nocardioides</taxon>
    </lineage>
</organism>